<name>A0A0A9ALU6_ARUDO</name>
<dbReference type="AlphaFoldDB" id="A0A0A9ALU6"/>
<sequence length="25" mass="2884">MLIYMDNEGLLMTYSEVMSQLCLEG</sequence>
<organism evidence="1">
    <name type="scientific">Arundo donax</name>
    <name type="common">Giant reed</name>
    <name type="synonym">Donax arundinaceus</name>
    <dbReference type="NCBI Taxonomy" id="35708"/>
    <lineage>
        <taxon>Eukaryota</taxon>
        <taxon>Viridiplantae</taxon>
        <taxon>Streptophyta</taxon>
        <taxon>Embryophyta</taxon>
        <taxon>Tracheophyta</taxon>
        <taxon>Spermatophyta</taxon>
        <taxon>Magnoliopsida</taxon>
        <taxon>Liliopsida</taxon>
        <taxon>Poales</taxon>
        <taxon>Poaceae</taxon>
        <taxon>PACMAD clade</taxon>
        <taxon>Arundinoideae</taxon>
        <taxon>Arundineae</taxon>
        <taxon>Arundo</taxon>
    </lineage>
</organism>
<accession>A0A0A9ALU6</accession>
<dbReference type="EMBL" id="GBRH01245241">
    <property type="protein sequence ID" value="JAD52654.1"/>
    <property type="molecule type" value="Transcribed_RNA"/>
</dbReference>
<reference evidence="1" key="1">
    <citation type="submission" date="2014-09" db="EMBL/GenBank/DDBJ databases">
        <authorList>
            <person name="Magalhaes I.L.F."/>
            <person name="Oliveira U."/>
            <person name="Santos F.R."/>
            <person name="Vidigal T.H.D.A."/>
            <person name="Brescovit A.D."/>
            <person name="Santos A.J."/>
        </authorList>
    </citation>
    <scope>NUCLEOTIDE SEQUENCE</scope>
    <source>
        <tissue evidence="1">Shoot tissue taken approximately 20 cm above the soil surface</tissue>
    </source>
</reference>
<protein>
    <submittedName>
        <fullName evidence="1">Uncharacterized protein</fullName>
    </submittedName>
</protein>
<proteinExistence type="predicted"/>
<evidence type="ECO:0000313" key="1">
    <source>
        <dbReference type="EMBL" id="JAD52654.1"/>
    </source>
</evidence>
<reference evidence="1" key="2">
    <citation type="journal article" date="2015" name="Data Brief">
        <title>Shoot transcriptome of the giant reed, Arundo donax.</title>
        <authorList>
            <person name="Barrero R.A."/>
            <person name="Guerrero F.D."/>
            <person name="Moolhuijzen P."/>
            <person name="Goolsby J.A."/>
            <person name="Tidwell J."/>
            <person name="Bellgard S.E."/>
            <person name="Bellgard M.I."/>
        </authorList>
    </citation>
    <scope>NUCLEOTIDE SEQUENCE</scope>
    <source>
        <tissue evidence="1">Shoot tissue taken approximately 20 cm above the soil surface</tissue>
    </source>
</reference>